<keyword evidence="5" id="KW-0479">Metal-binding</keyword>
<keyword evidence="6 11" id="KW-0863">Zinc-finger</keyword>
<reference evidence="15" key="1">
    <citation type="submission" date="2025-08" db="UniProtKB">
        <authorList>
            <consortium name="RefSeq"/>
        </authorList>
    </citation>
    <scope>IDENTIFICATION</scope>
    <source>
        <tissue evidence="15">Leaf</tissue>
    </source>
</reference>
<dbReference type="GO" id="GO:0016020">
    <property type="term" value="C:membrane"/>
    <property type="evidence" value="ECO:0007669"/>
    <property type="project" value="UniProtKB-SubCell"/>
</dbReference>
<dbReference type="PROSITE" id="PS50089">
    <property type="entry name" value="ZF_RING_2"/>
    <property type="match status" value="1"/>
</dbReference>
<dbReference type="RefSeq" id="XP_021275288.1">
    <property type="nucleotide sequence ID" value="XM_021419613.1"/>
</dbReference>
<dbReference type="Proteomes" id="UP000504621">
    <property type="component" value="Unplaced"/>
</dbReference>
<evidence type="ECO:0000259" key="13">
    <source>
        <dbReference type="PROSITE" id="PS50089"/>
    </source>
</evidence>
<keyword evidence="8 12" id="KW-1133">Transmembrane helix</keyword>
<accession>A0A6J0ZK51</accession>
<evidence type="ECO:0000256" key="4">
    <source>
        <dbReference type="ARBA" id="ARBA00022692"/>
    </source>
</evidence>
<sequence length="210" mass="23565">MKPATNFSLSHKHLLRDYTPSPSNDHCRTVVVNQRIVVTTMAATISLCLIVLLICKCFHRSNRSRNPTNVNPRAPSIDDELASIPALVYAESTLRSSQPSCSDDDSLELEEHCAICLEGYVHGDSVRVLPSCKHTFHKKCIEEWLQVPSLRCPICRDQILERCLQSTRSNSRNQRDGIANPFPSLAFNLDGNYALYPSVISNFTQTFSIT</sequence>
<evidence type="ECO:0000256" key="1">
    <source>
        <dbReference type="ARBA" id="ARBA00000900"/>
    </source>
</evidence>
<dbReference type="Gene3D" id="3.30.40.10">
    <property type="entry name" value="Zinc/RING finger domain, C3HC4 (zinc finger)"/>
    <property type="match status" value="1"/>
</dbReference>
<dbReference type="GeneID" id="110410043"/>
<evidence type="ECO:0000256" key="10">
    <source>
        <dbReference type="ARBA" id="ARBA00024209"/>
    </source>
</evidence>
<dbReference type="SMART" id="SM00184">
    <property type="entry name" value="RING"/>
    <property type="match status" value="1"/>
</dbReference>
<dbReference type="OrthoDB" id="9984778at2759"/>
<evidence type="ECO:0000256" key="11">
    <source>
        <dbReference type="PROSITE-ProRule" id="PRU00175"/>
    </source>
</evidence>
<dbReference type="Pfam" id="PF13639">
    <property type="entry name" value="zf-RING_2"/>
    <property type="match status" value="1"/>
</dbReference>
<keyword evidence="9 12" id="KW-0472">Membrane</keyword>
<evidence type="ECO:0000313" key="14">
    <source>
        <dbReference type="Proteomes" id="UP000504621"/>
    </source>
</evidence>
<comment type="similarity">
    <text evidence="10">Belongs to the RING-type zinc finger family. ATL subfamily.</text>
</comment>
<comment type="subcellular location">
    <subcellularLocation>
        <location evidence="2">Membrane</location>
    </subcellularLocation>
</comment>
<dbReference type="AlphaFoldDB" id="A0A6J0ZK51"/>
<evidence type="ECO:0000256" key="5">
    <source>
        <dbReference type="ARBA" id="ARBA00022723"/>
    </source>
</evidence>
<name>A0A6J0ZK51_9ROSI</name>
<feature type="domain" description="RING-type" evidence="13">
    <location>
        <begin position="113"/>
        <end position="156"/>
    </location>
</feature>
<evidence type="ECO:0000256" key="3">
    <source>
        <dbReference type="ARBA" id="ARBA00012483"/>
    </source>
</evidence>
<dbReference type="EC" id="2.3.2.27" evidence="3"/>
<evidence type="ECO:0000256" key="6">
    <source>
        <dbReference type="ARBA" id="ARBA00022771"/>
    </source>
</evidence>
<comment type="catalytic activity">
    <reaction evidence="1">
        <text>S-ubiquitinyl-[E2 ubiquitin-conjugating enzyme]-L-cysteine + [acceptor protein]-L-lysine = [E2 ubiquitin-conjugating enzyme]-L-cysteine + N(6)-ubiquitinyl-[acceptor protein]-L-lysine.</text>
        <dbReference type="EC" id="2.3.2.27"/>
    </reaction>
</comment>
<dbReference type="GO" id="GO:0008270">
    <property type="term" value="F:zinc ion binding"/>
    <property type="evidence" value="ECO:0007669"/>
    <property type="project" value="UniProtKB-KW"/>
</dbReference>
<evidence type="ECO:0000256" key="9">
    <source>
        <dbReference type="ARBA" id="ARBA00023136"/>
    </source>
</evidence>
<evidence type="ECO:0000256" key="8">
    <source>
        <dbReference type="ARBA" id="ARBA00022989"/>
    </source>
</evidence>
<proteinExistence type="inferred from homology"/>
<keyword evidence="7" id="KW-0862">Zinc</keyword>
<evidence type="ECO:0000256" key="12">
    <source>
        <dbReference type="SAM" id="Phobius"/>
    </source>
</evidence>
<evidence type="ECO:0000256" key="2">
    <source>
        <dbReference type="ARBA" id="ARBA00004370"/>
    </source>
</evidence>
<dbReference type="InterPro" id="IPR001841">
    <property type="entry name" value="Znf_RING"/>
</dbReference>
<dbReference type="PANTHER" id="PTHR46539:SF9">
    <property type="entry name" value="RING-H2 FINGER PROTEIN ATL56"/>
    <property type="match status" value="1"/>
</dbReference>
<keyword evidence="4 12" id="KW-0812">Transmembrane</keyword>
<dbReference type="PANTHER" id="PTHR46539">
    <property type="entry name" value="E3 UBIQUITIN-PROTEIN LIGASE ATL42"/>
    <property type="match status" value="1"/>
</dbReference>
<protein>
    <recommendedName>
        <fullName evidence="3">RING-type E3 ubiquitin transferase</fullName>
        <ecNumber evidence="3">2.3.2.27</ecNumber>
    </recommendedName>
</protein>
<gene>
    <name evidence="15" type="primary">LOC110410043</name>
</gene>
<organism evidence="14 15">
    <name type="scientific">Herrania umbratica</name>
    <dbReference type="NCBI Taxonomy" id="108875"/>
    <lineage>
        <taxon>Eukaryota</taxon>
        <taxon>Viridiplantae</taxon>
        <taxon>Streptophyta</taxon>
        <taxon>Embryophyta</taxon>
        <taxon>Tracheophyta</taxon>
        <taxon>Spermatophyta</taxon>
        <taxon>Magnoliopsida</taxon>
        <taxon>eudicotyledons</taxon>
        <taxon>Gunneridae</taxon>
        <taxon>Pentapetalae</taxon>
        <taxon>rosids</taxon>
        <taxon>malvids</taxon>
        <taxon>Malvales</taxon>
        <taxon>Malvaceae</taxon>
        <taxon>Byttnerioideae</taxon>
        <taxon>Herrania</taxon>
    </lineage>
</organism>
<dbReference type="GO" id="GO:0061630">
    <property type="term" value="F:ubiquitin protein ligase activity"/>
    <property type="evidence" value="ECO:0007669"/>
    <property type="project" value="UniProtKB-EC"/>
</dbReference>
<feature type="transmembrane region" description="Helical" evidence="12">
    <location>
        <begin position="36"/>
        <end position="55"/>
    </location>
</feature>
<evidence type="ECO:0000256" key="7">
    <source>
        <dbReference type="ARBA" id="ARBA00022833"/>
    </source>
</evidence>
<dbReference type="SUPFAM" id="SSF57850">
    <property type="entry name" value="RING/U-box"/>
    <property type="match status" value="1"/>
</dbReference>
<keyword evidence="14" id="KW-1185">Reference proteome</keyword>
<dbReference type="InterPro" id="IPR013083">
    <property type="entry name" value="Znf_RING/FYVE/PHD"/>
</dbReference>
<evidence type="ECO:0000313" key="15">
    <source>
        <dbReference type="RefSeq" id="XP_021275288.1"/>
    </source>
</evidence>